<feature type="domain" description="Vesicle tethering protein Uso1/P115-like head" evidence="6">
    <location>
        <begin position="396"/>
        <end position="737"/>
    </location>
</feature>
<evidence type="ECO:0000313" key="8">
    <source>
        <dbReference type="EMBL" id="KAK1924036.1"/>
    </source>
</evidence>
<feature type="compositionally biased region" description="Basic and acidic residues" evidence="5">
    <location>
        <begin position="973"/>
        <end position="1008"/>
    </location>
</feature>
<comment type="subcellular location">
    <subcellularLocation>
        <location evidence="1">Golgi apparatus</location>
    </subcellularLocation>
</comment>
<feature type="compositionally biased region" description="Acidic residues" evidence="5">
    <location>
        <begin position="1034"/>
        <end position="1047"/>
    </location>
</feature>
<feature type="compositionally biased region" description="Basic and acidic residues" evidence="5">
    <location>
        <begin position="931"/>
        <end position="955"/>
    </location>
</feature>
<feature type="compositionally biased region" description="Basic and acidic residues" evidence="5">
    <location>
        <begin position="816"/>
        <end position="828"/>
    </location>
</feature>
<evidence type="ECO:0000256" key="2">
    <source>
        <dbReference type="ARBA" id="ARBA00023034"/>
    </source>
</evidence>
<dbReference type="InterPro" id="IPR011989">
    <property type="entry name" value="ARM-like"/>
</dbReference>
<evidence type="ECO:0000256" key="1">
    <source>
        <dbReference type="ARBA" id="ARBA00004555"/>
    </source>
</evidence>
<organism evidence="8 9">
    <name type="scientific">Papiliotrema laurentii</name>
    <name type="common">Cryptococcus laurentii</name>
    <dbReference type="NCBI Taxonomy" id="5418"/>
    <lineage>
        <taxon>Eukaryota</taxon>
        <taxon>Fungi</taxon>
        <taxon>Dikarya</taxon>
        <taxon>Basidiomycota</taxon>
        <taxon>Agaricomycotina</taxon>
        <taxon>Tremellomycetes</taxon>
        <taxon>Tremellales</taxon>
        <taxon>Rhynchogastremaceae</taxon>
        <taxon>Papiliotrema</taxon>
    </lineage>
</organism>
<dbReference type="GO" id="GO:0048211">
    <property type="term" value="P:Golgi vesicle docking"/>
    <property type="evidence" value="ECO:0007669"/>
    <property type="project" value="TreeGrafter"/>
</dbReference>
<feature type="coiled-coil region" evidence="4">
    <location>
        <begin position="758"/>
        <end position="803"/>
    </location>
</feature>
<evidence type="ECO:0000256" key="3">
    <source>
        <dbReference type="ARBA" id="ARBA00023054"/>
    </source>
</evidence>
<feature type="region of interest" description="Disordered" evidence="5">
    <location>
        <begin position="809"/>
        <end position="828"/>
    </location>
</feature>
<evidence type="ECO:0000259" key="7">
    <source>
        <dbReference type="Pfam" id="PF04871"/>
    </source>
</evidence>
<dbReference type="FunFam" id="1.25.10.10:FF:000296">
    <property type="entry name" value="Related to transport protein USO1"/>
    <property type="match status" value="1"/>
</dbReference>
<evidence type="ECO:0000259" key="6">
    <source>
        <dbReference type="Pfam" id="PF04869"/>
    </source>
</evidence>
<feature type="region of interest" description="Disordered" evidence="5">
    <location>
        <begin position="874"/>
        <end position="1047"/>
    </location>
</feature>
<dbReference type="GO" id="GO:0006888">
    <property type="term" value="P:endoplasmic reticulum to Golgi vesicle-mediated transport"/>
    <property type="evidence" value="ECO:0007669"/>
    <property type="project" value="TreeGrafter"/>
</dbReference>
<proteinExistence type="predicted"/>
<dbReference type="GO" id="GO:0005783">
    <property type="term" value="C:endoplasmic reticulum"/>
    <property type="evidence" value="ECO:0007669"/>
    <property type="project" value="TreeGrafter"/>
</dbReference>
<dbReference type="InterPro" id="IPR006955">
    <property type="entry name" value="Uso1_p115_C"/>
</dbReference>
<dbReference type="PANTHER" id="PTHR10013:SF0">
    <property type="entry name" value="GENERAL VESICULAR TRANSPORT FACTOR P115"/>
    <property type="match status" value="1"/>
</dbReference>
<dbReference type="SUPFAM" id="SSF48371">
    <property type="entry name" value="ARM repeat"/>
    <property type="match status" value="1"/>
</dbReference>
<feature type="compositionally biased region" description="Basic and acidic residues" evidence="5">
    <location>
        <begin position="889"/>
        <end position="925"/>
    </location>
</feature>
<name>A0AAD9D2P4_PAPLA</name>
<keyword evidence="3 4" id="KW-0175">Coiled coil</keyword>
<dbReference type="GO" id="GO:0005795">
    <property type="term" value="C:Golgi stack"/>
    <property type="evidence" value="ECO:0007669"/>
    <property type="project" value="TreeGrafter"/>
</dbReference>
<gene>
    <name evidence="8" type="ORF">DB88DRAFT_505081</name>
</gene>
<keyword evidence="9" id="KW-1185">Reference proteome</keyword>
<evidence type="ECO:0000256" key="5">
    <source>
        <dbReference type="SAM" id="MobiDB-lite"/>
    </source>
</evidence>
<dbReference type="Proteomes" id="UP001182556">
    <property type="component" value="Unassembled WGS sequence"/>
</dbReference>
<evidence type="ECO:0000256" key="4">
    <source>
        <dbReference type="SAM" id="Coils"/>
    </source>
</evidence>
<dbReference type="GO" id="GO:0006886">
    <property type="term" value="P:intracellular protein transport"/>
    <property type="evidence" value="ECO:0007669"/>
    <property type="project" value="InterPro"/>
</dbReference>
<sequence>MAAAQQLGTLFGSRLSSAYNSLRGELGVPQTATDTIDKLVERIQTSAAVEDRRTAVLGLKGLSRDWREEVGNRSLSSLIAVLQHDAPFDTEIAKAALETLMQLSEVAEKPTKDDLGLRFTDAFLETPEPLHSLLALLSNSPSFYPRFYALQYLSQLLTSRPAVAQSYIMSSPPPGVDGILSVLDTNAPSQGGQTGGLSGMGGGASEMLRNEALLLLPHMLAGNPDLQKIVAFSGAFEKLFEIIGTEGGSDGGIVVQDAMTVVAGLLRFNVSNQNYFRELSLIPSIPPILGFPAGLAPDAPSPDEFALQFWPEQKLYNAGLVLGLIRSLIGGPGGGNQAAMVSGGVTRCLVELALASNAPSVLKSQALNTLTPIITSSVPNQTLLSSLVLSPLMPIHADDEHPNGGFMRVPPRAAVSALIAAVVEGDSTAGGRGLRSRAAGVNLFEAYVTGNDDARIEILTSLAEPPQQDPNGEFIEQSAGSIILSGLLDLPTSPDAPFDPYRSLFACLLLSHLVRNSEHAKKLAREITVPTGDADGADDEDKVGLVQLVVGNLMMAAREQTECVNRAAKEGKVPGSTEEEDWTRVMVGYLVLLCTWLWDSPKTVKEFLSESANLQVLIQPITQTTGIDPLVQGLSAFLLGVCYEFNREPGEITRATLHPILHSRIGPDQFVSRMARLREDPRFRAVQPDAFEHETAPDGQFPPQEIEEETEEGLELWFDWAFVDFWKNHYYTIQRSIAIDPDAVRGPTTDDGETAAIIMSLRQKLKAQTDEVVTLQSKLSSIAKEHKSEKDTLVSEVQSLSEQVASLSSTLQTAETGREGHGAELEKLTSTHAAELDKLSKELEETRQKLVTAGADSSALDEVRAELGKSHKRIEELEGENAKLQGRVNELEAAEKESAKRSADTESEKSDLEKQKAELEKEKADLVTAKETLEKEKTELESKVKELEAESKDETTGGGGGKKKKGKGVNNADAKKMEELEKKLETLESELKEERAKREEGEKEHEDLLVLLEELSQKRKRDKERMKEKGLDVSEGEEDDDEDEDEE</sequence>
<dbReference type="Pfam" id="PF04871">
    <property type="entry name" value="Uso1_p115_C"/>
    <property type="match status" value="1"/>
</dbReference>
<comment type="caution">
    <text evidence="8">The sequence shown here is derived from an EMBL/GenBank/DDBJ whole genome shotgun (WGS) entry which is preliminary data.</text>
</comment>
<feature type="domain" description="Uso1/p115-like vesicle tethering protein C-terminal" evidence="7">
    <location>
        <begin position="915"/>
        <end position="1047"/>
    </location>
</feature>
<dbReference type="Gene3D" id="1.25.10.10">
    <property type="entry name" value="Leucine-rich Repeat Variant"/>
    <property type="match status" value="1"/>
</dbReference>
<dbReference type="EMBL" id="JAODAN010000005">
    <property type="protein sequence ID" value="KAK1924036.1"/>
    <property type="molecule type" value="Genomic_DNA"/>
</dbReference>
<feature type="region of interest" description="Disordered" evidence="5">
    <location>
        <begin position="689"/>
        <end position="708"/>
    </location>
</feature>
<keyword evidence="2" id="KW-0333">Golgi apparatus</keyword>
<dbReference type="InterPro" id="IPR006953">
    <property type="entry name" value="Vesicle_Uso1_P115_head"/>
</dbReference>
<dbReference type="AlphaFoldDB" id="A0AAD9D2P4"/>
<accession>A0AAD9D2P4</accession>
<dbReference type="GO" id="GO:0000139">
    <property type="term" value="C:Golgi membrane"/>
    <property type="evidence" value="ECO:0007669"/>
    <property type="project" value="InterPro"/>
</dbReference>
<feature type="compositionally biased region" description="Basic and acidic residues" evidence="5">
    <location>
        <begin position="1023"/>
        <end position="1032"/>
    </location>
</feature>
<protein>
    <submittedName>
        <fullName evidence="8">P115 like vesicle tethering protein</fullName>
    </submittedName>
</protein>
<evidence type="ECO:0000313" key="9">
    <source>
        <dbReference type="Proteomes" id="UP001182556"/>
    </source>
</evidence>
<reference evidence="8" key="1">
    <citation type="submission" date="2023-02" db="EMBL/GenBank/DDBJ databases">
        <title>Identification and recombinant expression of a fungal hydrolase from Papiliotrema laurentii that hydrolyzes apple cutin and clears colloidal polyester polyurethane.</title>
        <authorList>
            <consortium name="DOE Joint Genome Institute"/>
            <person name="Roman V.A."/>
            <person name="Bojanowski C."/>
            <person name="Crable B.R."/>
            <person name="Wagner D.N."/>
            <person name="Hung C.S."/>
            <person name="Nadeau L.J."/>
            <person name="Schratz L."/>
            <person name="Haridas S."/>
            <person name="Pangilinan J."/>
            <person name="Lipzen A."/>
            <person name="Na H."/>
            <person name="Yan M."/>
            <person name="Ng V."/>
            <person name="Grigoriev I.V."/>
            <person name="Spatafora J.W."/>
            <person name="Barlow D."/>
            <person name="Biffinger J."/>
            <person name="Kelley-Loughnane N."/>
            <person name="Varaljay V.A."/>
            <person name="Crookes-Goodson W.J."/>
        </authorList>
    </citation>
    <scope>NUCLEOTIDE SEQUENCE</scope>
    <source>
        <strain evidence="8">5307AH</strain>
    </source>
</reference>
<dbReference type="PANTHER" id="PTHR10013">
    <property type="entry name" value="GENERAL VESICULAR TRANSPORT FACTOR P115"/>
    <property type="match status" value="1"/>
</dbReference>
<dbReference type="Pfam" id="PF04869">
    <property type="entry name" value="Uso1_p115_head"/>
    <property type="match status" value="1"/>
</dbReference>
<dbReference type="GO" id="GO:0012507">
    <property type="term" value="C:ER to Golgi transport vesicle membrane"/>
    <property type="evidence" value="ECO:0007669"/>
    <property type="project" value="TreeGrafter"/>
</dbReference>
<dbReference type="InterPro" id="IPR016024">
    <property type="entry name" value="ARM-type_fold"/>
</dbReference>
<dbReference type="GO" id="GO:0048280">
    <property type="term" value="P:vesicle fusion with Golgi apparatus"/>
    <property type="evidence" value="ECO:0007669"/>
    <property type="project" value="InterPro"/>
</dbReference>
<dbReference type="InterPro" id="IPR024095">
    <property type="entry name" value="Vesicle_P115"/>
</dbReference>